<feature type="region of interest" description="Disordered" evidence="1">
    <location>
        <begin position="318"/>
        <end position="359"/>
    </location>
</feature>
<dbReference type="PANTHER" id="PTHR31973:SF187">
    <property type="entry name" value="MUTATOR TRANSPOSASE MUDRA PROTEIN"/>
    <property type="match status" value="1"/>
</dbReference>
<organism evidence="2 3">
    <name type="scientific">Canna indica</name>
    <name type="common">Indian-shot</name>
    <dbReference type="NCBI Taxonomy" id="4628"/>
    <lineage>
        <taxon>Eukaryota</taxon>
        <taxon>Viridiplantae</taxon>
        <taxon>Streptophyta</taxon>
        <taxon>Embryophyta</taxon>
        <taxon>Tracheophyta</taxon>
        <taxon>Spermatophyta</taxon>
        <taxon>Magnoliopsida</taxon>
        <taxon>Liliopsida</taxon>
        <taxon>Zingiberales</taxon>
        <taxon>Cannaceae</taxon>
        <taxon>Canna</taxon>
    </lineage>
</organism>
<reference evidence="2 3" key="1">
    <citation type="submission" date="2023-10" db="EMBL/GenBank/DDBJ databases">
        <title>Chromosome-scale genome assembly provides insights into flower coloration mechanisms of Canna indica.</title>
        <authorList>
            <person name="Li C."/>
        </authorList>
    </citation>
    <scope>NUCLEOTIDE SEQUENCE [LARGE SCALE GENOMIC DNA]</scope>
    <source>
        <tissue evidence="2">Flower</tissue>
    </source>
</reference>
<dbReference type="PANTHER" id="PTHR31973">
    <property type="entry name" value="POLYPROTEIN, PUTATIVE-RELATED"/>
    <property type="match status" value="1"/>
</dbReference>
<sequence>MEVTCVRGCPWRIYDNLMQNETTFIIKTFVDEHKCCRSMENRQATVEWLANYYMKSFRRNSDWGVKHMTLDFQSKFFISLPRAKCYRVRTAALERLGGSVEEHYALLGSYLAELLKGLDHTLHERVPHVEHRNCARHLYANWKKRYNGHYYKSLFLSVVRSMEELDLSRTLSELEVTSPQAHDAFIAIGMNKFCQAYVGTTCKSDNVTNNTSEIFNSYILNARSKSIVDMLEDIRRMLMQRMYVKKEMMLKFMDEICPNIRKKLEKFKEESRFCTVTPSGNLKFEVQYLDKVHVVNLAIQSCSCRSWDLSEQLRGKEAWPNVDGPPVLPPKVKKMSGRPKKVRRREMHEDNRQSTKYTRSGAKMTCKLCLQQGHNRRSCTLMAQLTSTHDDESQAGPSTGPSTSRGRGRGRGRSSSTTGPSVEVEVEEVYCL</sequence>
<dbReference type="Proteomes" id="UP001327560">
    <property type="component" value="Chromosome 7"/>
</dbReference>
<dbReference type="AlphaFoldDB" id="A0AAQ3KTU3"/>
<feature type="region of interest" description="Disordered" evidence="1">
    <location>
        <begin position="387"/>
        <end position="432"/>
    </location>
</feature>
<evidence type="ECO:0000313" key="3">
    <source>
        <dbReference type="Proteomes" id="UP001327560"/>
    </source>
</evidence>
<accession>A0AAQ3KTU3</accession>
<protein>
    <submittedName>
        <fullName evidence="2">Uncharacterized protein</fullName>
    </submittedName>
</protein>
<gene>
    <name evidence="2" type="ORF">Cni_G23334</name>
</gene>
<feature type="compositionally biased region" description="Low complexity" evidence="1">
    <location>
        <begin position="396"/>
        <end position="405"/>
    </location>
</feature>
<dbReference type="EMBL" id="CP136896">
    <property type="protein sequence ID" value="WOL14554.1"/>
    <property type="molecule type" value="Genomic_DNA"/>
</dbReference>
<proteinExistence type="predicted"/>
<keyword evidence="3" id="KW-1185">Reference proteome</keyword>
<name>A0AAQ3KTU3_9LILI</name>
<evidence type="ECO:0000256" key="1">
    <source>
        <dbReference type="SAM" id="MobiDB-lite"/>
    </source>
</evidence>
<feature type="compositionally biased region" description="Basic residues" evidence="1">
    <location>
        <begin position="331"/>
        <end position="345"/>
    </location>
</feature>
<evidence type="ECO:0000313" key="2">
    <source>
        <dbReference type="EMBL" id="WOL14554.1"/>
    </source>
</evidence>